<proteinExistence type="predicted"/>
<keyword evidence="1" id="KW-0175">Coiled coil</keyword>
<organism evidence="2 3">
    <name type="scientific">Prevotella melaninogenica</name>
    <dbReference type="NCBI Taxonomy" id="28132"/>
    <lineage>
        <taxon>Bacteria</taxon>
        <taxon>Pseudomonadati</taxon>
        <taxon>Bacteroidota</taxon>
        <taxon>Bacteroidia</taxon>
        <taxon>Bacteroidales</taxon>
        <taxon>Prevotellaceae</taxon>
        <taxon>Prevotella</taxon>
    </lineage>
</organism>
<evidence type="ECO:0000313" key="3">
    <source>
        <dbReference type="Proteomes" id="UP000812077"/>
    </source>
</evidence>
<comment type="caution">
    <text evidence="2">The sequence shown here is derived from an EMBL/GenBank/DDBJ whole genome shotgun (WGS) entry which is preliminary data.</text>
</comment>
<protein>
    <recommendedName>
        <fullName evidence="4">Lipoprotein</fullName>
    </recommendedName>
</protein>
<dbReference type="PROSITE" id="PS51257">
    <property type="entry name" value="PROKAR_LIPOPROTEIN"/>
    <property type="match status" value="1"/>
</dbReference>
<gene>
    <name evidence="2" type="ORF">KZO77_10565</name>
</gene>
<feature type="coiled-coil region" evidence="1">
    <location>
        <begin position="34"/>
        <end position="68"/>
    </location>
</feature>
<dbReference type="RefSeq" id="WP_219433919.1">
    <property type="nucleotide sequence ID" value="NZ_JAHXCP010000023.1"/>
</dbReference>
<sequence>MKVIKKTIKILFIISILVVTNVLVSCSGKPKYNFENAEQAVQECRNHLADLREKKKANIEELTNLTTDWLELEDSVYTVMDRDSSVTINSKIAEDYFRVADSIHHEIARITKSEQRSLKDVISLKIKTARGREKMMASKDYKDAVAYFSKLDETGVYADPNTAIKEYVNLINNTKKFKNLNDVSTFMTKEDICFRSLIQFLPQVKQSTLKYITDKTGEIFGDLYKTVTGRNNDSREMIFLTMRFNRRVVLNALACEKDIKAKKRLDRVQRANYRWMLIQPMMTLDSYSLTCLSNDQEEQILRIADNLPEYICYLDGNTEEAKKNSQKLIDMLSNYFLKTYLRTLV</sequence>
<reference evidence="2 3" key="1">
    <citation type="submission" date="2021-07" db="EMBL/GenBank/DDBJ databases">
        <title>Genomic diversity and antimicrobial resistance of Prevotella spp. isolated from chronic lung disease airways.</title>
        <authorList>
            <person name="Webb K.A."/>
            <person name="Olagoke O.S."/>
            <person name="Baird T."/>
            <person name="Neill J."/>
            <person name="Pham A."/>
            <person name="Wells T.J."/>
            <person name="Ramsay K.A."/>
            <person name="Bell S.C."/>
            <person name="Sarovich D.S."/>
            <person name="Price E.P."/>
        </authorList>
    </citation>
    <scope>NUCLEOTIDE SEQUENCE [LARGE SCALE GENOMIC DNA]</scope>
    <source>
        <strain evidence="2 3">SCHI0027.S.6</strain>
    </source>
</reference>
<accession>A0ABS6Y7I0</accession>
<name>A0ABS6Y7I0_9BACT</name>
<evidence type="ECO:0008006" key="4">
    <source>
        <dbReference type="Google" id="ProtNLM"/>
    </source>
</evidence>
<dbReference type="Proteomes" id="UP000812077">
    <property type="component" value="Unassembled WGS sequence"/>
</dbReference>
<evidence type="ECO:0000313" key="2">
    <source>
        <dbReference type="EMBL" id="MBW4755461.1"/>
    </source>
</evidence>
<keyword evidence="3" id="KW-1185">Reference proteome</keyword>
<evidence type="ECO:0000256" key="1">
    <source>
        <dbReference type="SAM" id="Coils"/>
    </source>
</evidence>
<dbReference type="EMBL" id="JAHXCP010000023">
    <property type="protein sequence ID" value="MBW4755461.1"/>
    <property type="molecule type" value="Genomic_DNA"/>
</dbReference>